<organism evidence="1 2">
    <name type="scientific">Microbulbifer harenosus</name>
    <dbReference type="NCBI Taxonomy" id="2576840"/>
    <lineage>
        <taxon>Bacteria</taxon>
        <taxon>Pseudomonadati</taxon>
        <taxon>Pseudomonadota</taxon>
        <taxon>Gammaproteobacteria</taxon>
        <taxon>Cellvibrionales</taxon>
        <taxon>Microbulbiferaceae</taxon>
        <taxon>Microbulbifer</taxon>
    </lineage>
</organism>
<dbReference type="EMBL" id="VANI01000057">
    <property type="protein sequence ID" value="TLM72664.1"/>
    <property type="molecule type" value="Genomic_DNA"/>
</dbReference>
<name>A0ABY2UCC8_9GAMM</name>
<dbReference type="RefSeq" id="WP_138237391.1">
    <property type="nucleotide sequence ID" value="NZ_CP185860.1"/>
</dbReference>
<protein>
    <submittedName>
        <fullName evidence="1">Uncharacterized protein</fullName>
    </submittedName>
</protein>
<accession>A0ABY2UCC8</accession>
<dbReference type="Proteomes" id="UP000306791">
    <property type="component" value="Unassembled WGS sequence"/>
</dbReference>
<keyword evidence="2" id="KW-1185">Reference proteome</keyword>
<gene>
    <name evidence="1" type="ORF">FDY93_19325</name>
</gene>
<reference evidence="1 2" key="1">
    <citation type="submission" date="2019-05" db="EMBL/GenBank/DDBJ databases">
        <title>Microbulbifer harenosus sp. nov., an alginate-degrading bacterium isolated from coastal sand.</title>
        <authorList>
            <person name="Huang H."/>
            <person name="Mo K."/>
            <person name="Bao S."/>
        </authorList>
    </citation>
    <scope>NUCLEOTIDE SEQUENCE [LARGE SCALE GENOMIC DNA]</scope>
    <source>
        <strain evidence="1 2">HB161719</strain>
    </source>
</reference>
<evidence type="ECO:0000313" key="1">
    <source>
        <dbReference type="EMBL" id="TLM72664.1"/>
    </source>
</evidence>
<proteinExistence type="predicted"/>
<comment type="caution">
    <text evidence="1">The sequence shown here is derived from an EMBL/GenBank/DDBJ whole genome shotgun (WGS) entry which is preliminary data.</text>
</comment>
<evidence type="ECO:0000313" key="2">
    <source>
        <dbReference type="Proteomes" id="UP000306791"/>
    </source>
</evidence>
<sequence>MSFTLDLILADVPKENDEAWKYIEELREEYYEDKSGAHEKLIALHKVLTDKYPCLCSYEDDDPEMENSPWADGPMLNNFASKMGMLAILYSRADELFPFILEKALLLDITVADGQSEKIYRPGEPVVSKARPWWKLW</sequence>